<sequence length="232" mass="25156">MPTFTGYNPWVGKGTVESPYDIGMPISWQWRAKRILAGLTCYNPITGIAGGSEISGVPTGDVFSINASGNRSYQTGSGIIYEMQVPEIIAATVRPMTEMPRVEGSPADFRAFCVSEVDSITTRFTAYRPDLDWEGDATGAAVTVLDELVGGNAEAQRLWSHYRDVLSPSMPTPECPTELLTVVSSTVTKANIARCNQIAALPDNLANQVRRAELAYRLVVYSECVSAIPEIL</sequence>
<evidence type="ECO:0000313" key="1">
    <source>
        <dbReference type="EMBL" id="CAB4176056.1"/>
    </source>
</evidence>
<protein>
    <submittedName>
        <fullName evidence="1">Uncharacterized protein</fullName>
    </submittedName>
</protein>
<name>A0A6J5Q148_9CAUD</name>
<reference evidence="1" key="1">
    <citation type="submission" date="2020-05" db="EMBL/GenBank/DDBJ databases">
        <authorList>
            <person name="Chiriac C."/>
            <person name="Salcher M."/>
            <person name="Ghai R."/>
            <person name="Kavagutti S V."/>
        </authorList>
    </citation>
    <scope>NUCLEOTIDE SEQUENCE</scope>
</reference>
<dbReference type="EMBL" id="LR796937">
    <property type="protein sequence ID" value="CAB4176056.1"/>
    <property type="molecule type" value="Genomic_DNA"/>
</dbReference>
<gene>
    <name evidence="1" type="ORF">UFOVP978_5</name>
</gene>
<organism evidence="1">
    <name type="scientific">uncultured Caudovirales phage</name>
    <dbReference type="NCBI Taxonomy" id="2100421"/>
    <lineage>
        <taxon>Viruses</taxon>
        <taxon>Duplodnaviria</taxon>
        <taxon>Heunggongvirae</taxon>
        <taxon>Uroviricota</taxon>
        <taxon>Caudoviricetes</taxon>
        <taxon>Peduoviridae</taxon>
        <taxon>Maltschvirus</taxon>
        <taxon>Maltschvirus maltsch</taxon>
    </lineage>
</organism>
<proteinExistence type="predicted"/>
<accession>A0A6J5Q148</accession>